<accession>A0A9Q1B9B5</accession>
<evidence type="ECO:0000313" key="3">
    <source>
        <dbReference type="Proteomes" id="UP001152320"/>
    </source>
</evidence>
<feature type="compositionally biased region" description="Acidic residues" evidence="1">
    <location>
        <begin position="91"/>
        <end position="103"/>
    </location>
</feature>
<sequence length="113" mass="13494">MLVYWYDGCVPPRVFTNNSTLSSLKSRDVEVWWRWGKGETIYFLNLQTGRWENKNDGSEPTEEDLERMIKNSREILRERAEKRRGELRDDVLDDEDDSDDDDVIRELCDDNMT</sequence>
<comment type="caution">
    <text evidence="2">The sequence shown here is derived from an EMBL/GenBank/DDBJ whole genome shotgun (WGS) entry which is preliminary data.</text>
</comment>
<proteinExistence type="predicted"/>
<protein>
    <submittedName>
        <fullName evidence="2">Uncharacterized protein</fullName>
    </submittedName>
</protein>
<feature type="compositionally biased region" description="Basic and acidic residues" evidence="1">
    <location>
        <begin position="104"/>
        <end position="113"/>
    </location>
</feature>
<gene>
    <name evidence="2" type="ORF">HOLleu_42438</name>
</gene>
<name>A0A9Q1B9B5_HOLLE</name>
<dbReference type="EMBL" id="JAIZAY010000073">
    <property type="protein sequence ID" value="KAJ8019161.1"/>
    <property type="molecule type" value="Genomic_DNA"/>
</dbReference>
<dbReference type="AlphaFoldDB" id="A0A9Q1B9B5"/>
<feature type="region of interest" description="Disordered" evidence="1">
    <location>
        <begin position="87"/>
        <end position="113"/>
    </location>
</feature>
<keyword evidence="3" id="KW-1185">Reference proteome</keyword>
<evidence type="ECO:0000313" key="2">
    <source>
        <dbReference type="EMBL" id="KAJ8019161.1"/>
    </source>
</evidence>
<dbReference type="Proteomes" id="UP001152320">
    <property type="component" value="Unassembled WGS sequence"/>
</dbReference>
<organism evidence="2 3">
    <name type="scientific">Holothuria leucospilota</name>
    <name type="common">Black long sea cucumber</name>
    <name type="synonym">Mertensiothuria leucospilota</name>
    <dbReference type="NCBI Taxonomy" id="206669"/>
    <lineage>
        <taxon>Eukaryota</taxon>
        <taxon>Metazoa</taxon>
        <taxon>Echinodermata</taxon>
        <taxon>Eleutherozoa</taxon>
        <taxon>Echinozoa</taxon>
        <taxon>Holothuroidea</taxon>
        <taxon>Aspidochirotacea</taxon>
        <taxon>Aspidochirotida</taxon>
        <taxon>Holothuriidae</taxon>
        <taxon>Holothuria</taxon>
    </lineage>
</organism>
<evidence type="ECO:0000256" key="1">
    <source>
        <dbReference type="SAM" id="MobiDB-lite"/>
    </source>
</evidence>
<reference evidence="2" key="1">
    <citation type="submission" date="2021-10" db="EMBL/GenBank/DDBJ databases">
        <title>Tropical sea cucumber genome reveals ecological adaptation and Cuvierian tubules defense mechanism.</title>
        <authorList>
            <person name="Chen T."/>
        </authorList>
    </citation>
    <scope>NUCLEOTIDE SEQUENCE</scope>
    <source>
        <strain evidence="2">Nanhai2018</strain>
        <tissue evidence="2">Muscle</tissue>
    </source>
</reference>